<reference evidence="3" key="1">
    <citation type="submission" date="2016-10" db="EMBL/GenBank/DDBJ databases">
        <authorList>
            <person name="Wibberg D."/>
        </authorList>
    </citation>
    <scope>NUCLEOTIDE SEQUENCE [LARGE SCALE GENOMIC DNA]</scope>
</reference>
<organism evidence="2 3">
    <name type="scientific">Agrobacterium rosae</name>
    <dbReference type="NCBI Taxonomy" id="1972867"/>
    <lineage>
        <taxon>Bacteria</taxon>
        <taxon>Pseudomonadati</taxon>
        <taxon>Pseudomonadota</taxon>
        <taxon>Alphaproteobacteria</taxon>
        <taxon>Hyphomicrobiales</taxon>
        <taxon>Rhizobiaceae</taxon>
        <taxon>Rhizobium/Agrobacterium group</taxon>
        <taxon>Agrobacterium</taxon>
    </lineage>
</organism>
<dbReference type="GO" id="GO:0003677">
    <property type="term" value="F:DNA binding"/>
    <property type="evidence" value="ECO:0007669"/>
    <property type="project" value="InterPro"/>
</dbReference>
<dbReference type="STRING" id="1907666.DSM25559_2966"/>
<dbReference type="Proteomes" id="UP000187891">
    <property type="component" value="Unassembled WGS sequence"/>
</dbReference>
<accession>A0A1R3TS18</accession>
<dbReference type="InterPro" id="IPR013321">
    <property type="entry name" value="Arc_rbn_hlx_hlx"/>
</dbReference>
<gene>
    <name evidence="2" type="ORF">DSM25559_2966</name>
</gene>
<dbReference type="Pfam" id="PF03869">
    <property type="entry name" value="Arc"/>
    <property type="match status" value="1"/>
</dbReference>
<feature type="domain" description="Arc-like DNA binding" evidence="1">
    <location>
        <begin position="4"/>
        <end position="43"/>
    </location>
</feature>
<dbReference type="EMBL" id="FMUE01000007">
    <property type="protein sequence ID" value="SCX27227.1"/>
    <property type="molecule type" value="Genomic_DNA"/>
</dbReference>
<dbReference type="InterPro" id="IPR010985">
    <property type="entry name" value="Ribbon_hlx_hlx"/>
</dbReference>
<dbReference type="AlphaFoldDB" id="A0A1R3TS18"/>
<protein>
    <submittedName>
        <fullName evidence="2">Mnt</fullName>
    </submittedName>
</protein>
<dbReference type="InterPro" id="IPR005569">
    <property type="entry name" value="Arc_DNA-bd_dom"/>
</dbReference>
<dbReference type="SUPFAM" id="SSF47598">
    <property type="entry name" value="Ribbon-helix-helix"/>
    <property type="match status" value="1"/>
</dbReference>
<dbReference type="RefSeq" id="WP_083731483.1">
    <property type="nucleotide sequence ID" value="NZ_FMUE01000007.1"/>
</dbReference>
<evidence type="ECO:0000313" key="2">
    <source>
        <dbReference type="EMBL" id="SCX27227.1"/>
    </source>
</evidence>
<evidence type="ECO:0000259" key="1">
    <source>
        <dbReference type="Pfam" id="PF03869"/>
    </source>
</evidence>
<proteinExistence type="predicted"/>
<name>A0A1R3TS18_9HYPH</name>
<evidence type="ECO:0000313" key="3">
    <source>
        <dbReference type="Proteomes" id="UP000187891"/>
    </source>
</evidence>
<dbReference type="GO" id="GO:0006355">
    <property type="term" value="P:regulation of DNA-templated transcription"/>
    <property type="evidence" value="ECO:0007669"/>
    <property type="project" value="InterPro"/>
</dbReference>
<sequence length="53" mass="6030">MKNTQPPFGLRMPPEINEWLSARADENGRSKNSEIIQILKAAQQAEQRQHEAA</sequence>
<dbReference type="Gene3D" id="1.10.1220.10">
    <property type="entry name" value="Met repressor-like"/>
    <property type="match status" value="1"/>
</dbReference>